<sequence length="107" mass="11766">MSLPLLIFWALVGFCPQPPLMPSRVSTSATIEHIPWWRWWTSKIIGIVGGILGGWLFVRVWPVVAVMSSIDVAATAVGAFIGAVVLMHIYEIATEMVGGRPRTVIQH</sequence>
<feature type="transmembrane region" description="Helical" evidence="1">
    <location>
        <begin position="37"/>
        <end position="58"/>
    </location>
</feature>
<dbReference type="Proteomes" id="UP000268857">
    <property type="component" value="Unassembled WGS sequence"/>
</dbReference>
<evidence type="ECO:0000313" key="3">
    <source>
        <dbReference type="Proteomes" id="UP000268857"/>
    </source>
</evidence>
<keyword evidence="1" id="KW-0812">Transmembrane</keyword>
<keyword evidence="3" id="KW-1185">Reference proteome</keyword>
<reference evidence="2 3" key="1">
    <citation type="journal article" date="2019" name="Genome Biol. Evol.">
        <title>Day and night: Metabolic profiles and evolutionary relationships of six axenic non-marine cyanobacteria.</title>
        <authorList>
            <person name="Will S.E."/>
            <person name="Henke P."/>
            <person name="Boedeker C."/>
            <person name="Huang S."/>
            <person name="Brinkmann H."/>
            <person name="Rohde M."/>
            <person name="Jarek M."/>
            <person name="Friedl T."/>
            <person name="Seufert S."/>
            <person name="Schumacher M."/>
            <person name="Overmann J."/>
            <person name="Neumann-Schaal M."/>
            <person name="Petersen J."/>
        </authorList>
    </citation>
    <scope>NUCLEOTIDE SEQUENCE [LARGE SCALE GENOMIC DNA]</scope>
    <source>
        <strain evidence="2 3">PCC 6912</strain>
    </source>
</reference>
<name>A0A3S1ALS3_CHLFR</name>
<keyword evidence="1" id="KW-0472">Membrane</keyword>
<evidence type="ECO:0000313" key="2">
    <source>
        <dbReference type="EMBL" id="RUR84141.1"/>
    </source>
</evidence>
<keyword evidence="1" id="KW-1133">Transmembrane helix</keyword>
<comment type="caution">
    <text evidence="2">The sequence shown here is derived from an EMBL/GenBank/DDBJ whole genome shotgun (WGS) entry which is preliminary data.</text>
</comment>
<evidence type="ECO:0000256" key="1">
    <source>
        <dbReference type="SAM" id="Phobius"/>
    </source>
</evidence>
<organism evidence="2 3">
    <name type="scientific">Chlorogloeopsis fritschii PCC 6912</name>
    <dbReference type="NCBI Taxonomy" id="211165"/>
    <lineage>
        <taxon>Bacteria</taxon>
        <taxon>Bacillati</taxon>
        <taxon>Cyanobacteriota</taxon>
        <taxon>Cyanophyceae</taxon>
        <taxon>Nostocales</taxon>
        <taxon>Chlorogloeopsidaceae</taxon>
        <taxon>Chlorogloeopsis</taxon>
    </lineage>
</organism>
<dbReference type="EMBL" id="RSCJ01000005">
    <property type="protein sequence ID" value="RUR84141.1"/>
    <property type="molecule type" value="Genomic_DNA"/>
</dbReference>
<accession>A0A3S1ALS3</accession>
<protein>
    <submittedName>
        <fullName evidence="2">Uncharacterized protein</fullName>
    </submittedName>
</protein>
<dbReference type="RefSeq" id="WP_016873554.1">
    <property type="nucleotide sequence ID" value="NZ_AJLN01000045.1"/>
</dbReference>
<gene>
    <name evidence="2" type="ORF">PCC6912_17350</name>
</gene>
<dbReference type="AlphaFoldDB" id="A0A3S1ALS3"/>
<proteinExistence type="predicted"/>
<feature type="transmembrane region" description="Helical" evidence="1">
    <location>
        <begin position="70"/>
        <end position="90"/>
    </location>
</feature>